<dbReference type="GO" id="GO:0006310">
    <property type="term" value="P:DNA recombination"/>
    <property type="evidence" value="ECO:0007669"/>
    <property type="project" value="InterPro"/>
</dbReference>
<name>A0A2M7H256_9BACT</name>
<dbReference type="InterPro" id="IPR038763">
    <property type="entry name" value="DHH_sf"/>
</dbReference>
<evidence type="ECO:0000256" key="2">
    <source>
        <dbReference type="ARBA" id="ARBA00019841"/>
    </source>
</evidence>
<accession>A0A2M7H256</accession>
<dbReference type="NCBIfam" id="TIGR00644">
    <property type="entry name" value="recJ"/>
    <property type="match status" value="1"/>
</dbReference>
<keyword evidence="5 9" id="KW-0269">Exonuclease</keyword>
<reference evidence="9 10" key="1">
    <citation type="submission" date="2017-09" db="EMBL/GenBank/DDBJ databases">
        <title>Depth-based differentiation of microbial function through sediment-hosted aquifers and enrichment of novel symbionts in the deep terrestrial subsurface.</title>
        <authorList>
            <person name="Probst A.J."/>
            <person name="Ladd B."/>
            <person name="Jarett J.K."/>
            <person name="Geller-Mcgrath D.E."/>
            <person name="Sieber C.M."/>
            <person name="Emerson J.B."/>
            <person name="Anantharaman K."/>
            <person name="Thomas B.C."/>
            <person name="Malmstrom R."/>
            <person name="Stieglmeier M."/>
            <person name="Klingl A."/>
            <person name="Woyke T."/>
            <person name="Ryan C.M."/>
            <person name="Banfield J.F."/>
        </authorList>
    </citation>
    <scope>NUCLEOTIDE SEQUENCE [LARGE SCALE GENOMIC DNA]</scope>
    <source>
        <strain evidence="9">CG15_BIG_FIL_POST_REV_8_21_14_020_45_12</strain>
    </source>
</reference>
<dbReference type="PANTHER" id="PTHR30255:SF2">
    <property type="entry name" value="SINGLE-STRANDED-DNA-SPECIFIC EXONUCLEASE RECJ"/>
    <property type="match status" value="1"/>
</dbReference>
<dbReference type="AlphaFoldDB" id="A0A2M7H256"/>
<evidence type="ECO:0000256" key="1">
    <source>
        <dbReference type="ARBA" id="ARBA00005915"/>
    </source>
</evidence>
<comment type="similarity">
    <text evidence="1">Belongs to the RecJ family.</text>
</comment>
<evidence type="ECO:0000313" key="10">
    <source>
        <dbReference type="Proteomes" id="UP000230292"/>
    </source>
</evidence>
<evidence type="ECO:0000259" key="8">
    <source>
        <dbReference type="Pfam" id="PF17768"/>
    </source>
</evidence>
<dbReference type="GO" id="GO:0008409">
    <property type="term" value="F:5'-3' exonuclease activity"/>
    <property type="evidence" value="ECO:0007669"/>
    <property type="project" value="InterPro"/>
</dbReference>
<dbReference type="EMBL" id="PFGC01000062">
    <property type="protein sequence ID" value="PIW36327.1"/>
    <property type="molecule type" value="Genomic_DNA"/>
</dbReference>
<dbReference type="GO" id="GO:0006281">
    <property type="term" value="P:DNA repair"/>
    <property type="evidence" value="ECO:0007669"/>
    <property type="project" value="InterPro"/>
</dbReference>
<evidence type="ECO:0000259" key="7">
    <source>
        <dbReference type="Pfam" id="PF02272"/>
    </source>
</evidence>
<dbReference type="Pfam" id="PF01368">
    <property type="entry name" value="DHH"/>
    <property type="match status" value="1"/>
</dbReference>
<dbReference type="PANTHER" id="PTHR30255">
    <property type="entry name" value="SINGLE-STRANDED-DNA-SPECIFIC EXONUCLEASE RECJ"/>
    <property type="match status" value="1"/>
</dbReference>
<dbReference type="Gene3D" id="3.10.310.30">
    <property type="match status" value="1"/>
</dbReference>
<evidence type="ECO:0000259" key="6">
    <source>
        <dbReference type="Pfam" id="PF01368"/>
    </source>
</evidence>
<feature type="domain" description="RecJ OB" evidence="8">
    <location>
        <begin position="456"/>
        <end position="562"/>
    </location>
</feature>
<protein>
    <recommendedName>
        <fullName evidence="2">Single-stranded-DNA-specific exonuclease RecJ</fullName>
    </recommendedName>
</protein>
<keyword evidence="3" id="KW-0540">Nuclease</keyword>
<evidence type="ECO:0000256" key="3">
    <source>
        <dbReference type="ARBA" id="ARBA00022722"/>
    </source>
</evidence>
<dbReference type="Pfam" id="PF02272">
    <property type="entry name" value="DHHA1"/>
    <property type="match status" value="1"/>
</dbReference>
<dbReference type="Proteomes" id="UP000230292">
    <property type="component" value="Unassembled WGS sequence"/>
</dbReference>
<evidence type="ECO:0000256" key="5">
    <source>
        <dbReference type="ARBA" id="ARBA00022839"/>
    </source>
</evidence>
<evidence type="ECO:0000313" key="9">
    <source>
        <dbReference type="EMBL" id="PIW36327.1"/>
    </source>
</evidence>
<dbReference type="Gene3D" id="3.90.1640.30">
    <property type="match status" value="1"/>
</dbReference>
<comment type="caution">
    <text evidence="9">The sequence shown here is derived from an EMBL/GenBank/DDBJ whole genome shotgun (WGS) entry which is preliminary data.</text>
</comment>
<dbReference type="InterPro" id="IPR041122">
    <property type="entry name" value="RecJ_OB"/>
</dbReference>
<dbReference type="InterPro" id="IPR004610">
    <property type="entry name" value="RecJ"/>
</dbReference>
<keyword evidence="4" id="KW-0378">Hydrolase</keyword>
<feature type="domain" description="DHHA1" evidence="7">
    <location>
        <begin position="348"/>
        <end position="442"/>
    </location>
</feature>
<sequence>MGRLYQWRVADVAPTDLNERYPELLPIAVQMLANREITEQADVDQFINPDYGRDQHDPMLFRDMGKAVERIVLAVERGEKIIVHGDYDADGVCASAVLYLTLKEIGADLDVYIPHRDTEGYGLNMNTVNALHAEQAKLIITVDCGISNAPEVERAAELGIDVIITDHHSQPPQLPTAALAIINPKLDEETYPFKFLAGVGVSFKLCQALIAHYKLGEAYEKWLLDLVAISTVTDFVELIGENRVLLKYGLIVLQKNRRLGLRKLFEAMGVEAASADAQTIGFKLGPHINAAGRVKHANMAFELVVQDKESQAVEEAAALVKTNKERQAMSQRMSKQAIAQAELQRDEYVIIVESDDWPVGLVGLVAGKVASDFHRPTLVITKMGKEMVGSGRSIEHFNMIEGLQSMDELFTKYGGHPMACGFSLNSEDNLDELKTRIREAAREKLEGRDLRNFLKIEAVLDLHQTNWELVDIARQFAPYGQANPEPIFLTRGVTVKDFSCVGKTKDHLKMTVEDQGLTRQCIAFKCGEFAEALMPGVKIDIAYAISVNEWNGNREIQLIIKDIEIMQ</sequence>
<proteinExistence type="inferred from homology"/>
<dbReference type="InterPro" id="IPR003156">
    <property type="entry name" value="DHHA1_dom"/>
</dbReference>
<organism evidence="9 10">
    <name type="scientific">Candidatus Kerfeldbacteria bacterium CG15_BIG_FIL_POST_REV_8_21_14_020_45_12</name>
    <dbReference type="NCBI Taxonomy" id="2014247"/>
    <lineage>
        <taxon>Bacteria</taxon>
        <taxon>Candidatus Kerfeldiibacteriota</taxon>
    </lineage>
</organism>
<dbReference type="InterPro" id="IPR051673">
    <property type="entry name" value="SSDNA_exonuclease_RecJ"/>
</dbReference>
<gene>
    <name evidence="9" type="primary">recJ</name>
    <name evidence="9" type="ORF">COW24_05985</name>
</gene>
<dbReference type="Pfam" id="PF17768">
    <property type="entry name" value="RecJ_OB"/>
    <property type="match status" value="1"/>
</dbReference>
<dbReference type="InterPro" id="IPR001667">
    <property type="entry name" value="DDH_dom"/>
</dbReference>
<evidence type="ECO:0000256" key="4">
    <source>
        <dbReference type="ARBA" id="ARBA00022801"/>
    </source>
</evidence>
<dbReference type="SUPFAM" id="SSF64182">
    <property type="entry name" value="DHH phosphoesterases"/>
    <property type="match status" value="1"/>
</dbReference>
<feature type="domain" description="DDH" evidence="6">
    <location>
        <begin position="80"/>
        <end position="230"/>
    </location>
</feature>
<dbReference type="GO" id="GO:0003676">
    <property type="term" value="F:nucleic acid binding"/>
    <property type="evidence" value="ECO:0007669"/>
    <property type="project" value="InterPro"/>
</dbReference>